<proteinExistence type="predicted"/>
<organism evidence="1 2">
    <name type="scientific">Sulfurimonas marina</name>
    <dbReference type="NCBI Taxonomy" id="2590551"/>
    <lineage>
        <taxon>Bacteria</taxon>
        <taxon>Pseudomonadati</taxon>
        <taxon>Campylobacterota</taxon>
        <taxon>Epsilonproteobacteria</taxon>
        <taxon>Campylobacterales</taxon>
        <taxon>Sulfurimonadaceae</taxon>
        <taxon>Sulfurimonas</taxon>
    </lineage>
</organism>
<protein>
    <submittedName>
        <fullName evidence="1">Uncharacterized protein</fullName>
    </submittedName>
</protein>
<reference evidence="1 2" key="1">
    <citation type="submission" date="2019-06" db="EMBL/GenBank/DDBJ databases">
        <title>Sulfurimonas gotlandica sp. nov., a chemoautotrophic and psychrotolerant epsilonproteobacterium isolated from a pelagic redoxcline, and an emended description of the genus Sulfurimonas.</title>
        <authorList>
            <person name="Wang S."/>
            <person name="Jiang L."/>
            <person name="Shao Z."/>
        </authorList>
    </citation>
    <scope>NUCLEOTIDE SEQUENCE [LARGE SCALE GENOMIC DNA]</scope>
    <source>
        <strain evidence="1 2">B2</strain>
    </source>
</reference>
<dbReference type="RefSeq" id="WP_193112746.1">
    <property type="nucleotide sequence ID" value="NZ_CP041165.1"/>
</dbReference>
<keyword evidence="2" id="KW-1185">Reference proteome</keyword>
<dbReference type="KEGG" id="smax:FJR03_06605"/>
<dbReference type="AlphaFoldDB" id="A0A7M1AVE9"/>
<name>A0A7M1AVE9_9BACT</name>
<sequence length="634" mass="75341">MIINKKVMFIKFCFIILFLSSCGENSLDKNTYMIHFEDYSFDIESNSFVFDSKIILNPYEVDNNDNYLVYSAINIGDEPELYIYDKRTKIEKQITNNDFIEFSPVVNKNGDFAYLLSELFVSKSKVFFNNIELNLDEKLYKNLLLSETDFIFNDDENNIYFYDIDLNLIKIIKFDHHIEKFLKITNKLLIQYYSENTESMDIGVYNLDKNSFNILYESTDDELLVKNSNKIMIHKISSNQKNIKLFFNALYIYYNDKLANPFSLSNNFLGRVGWNQSEKLEELIDMYQTIKDERIRKQIDLIVENLLNITNLKLGYVDVYNNNYSYTTKKYSLDNKTKISFLVHDSKIYYALLRYANEFEDVKPNVKAEIINNVESIYKFYEKYYDNEEKHYKFQYGMPYKYDGVLVPYNMQNSFALMLIELYIASGNEVYKNRLLELASKFKSEWVYIDNKILWHYMPLKYYDGWNEDENQSVHLPSKNISVDTRFEDTAHAGLNVKFIVKFHQKFTNEIFDESDIDKINNTLNDTININGFAKYINVLDSANYFSYKNFNSMKIGWTLLNNEKLKSKFVNLTPNNIPNFDNITNSYIQYVNRKALLNEDLIVEEITLDQDLIVQGSKFKSYNFNNIITYFEY</sequence>
<evidence type="ECO:0000313" key="2">
    <source>
        <dbReference type="Proteomes" id="UP000593910"/>
    </source>
</evidence>
<accession>A0A7M1AVE9</accession>
<dbReference type="PROSITE" id="PS51257">
    <property type="entry name" value="PROKAR_LIPOPROTEIN"/>
    <property type="match status" value="1"/>
</dbReference>
<dbReference type="Proteomes" id="UP000593910">
    <property type="component" value="Chromosome"/>
</dbReference>
<gene>
    <name evidence="1" type="ORF">FJR03_06605</name>
</gene>
<dbReference type="SUPFAM" id="SSF69304">
    <property type="entry name" value="Tricorn protease N-terminal domain"/>
    <property type="match status" value="1"/>
</dbReference>
<dbReference type="EMBL" id="CP041165">
    <property type="protein sequence ID" value="QOP41431.1"/>
    <property type="molecule type" value="Genomic_DNA"/>
</dbReference>
<evidence type="ECO:0000313" key="1">
    <source>
        <dbReference type="EMBL" id="QOP41431.1"/>
    </source>
</evidence>